<name>A0ABV3SPS2_9HYPH</name>
<organism evidence="2 3">
    <name type="scientific">Aquibium pacificus</name>
    <dbReference type="NCBI Taxonomy" id="3153579"/>
    <lineage>
        <taxon>Bacteria</taxon>
        <taxon>Pseudomonadati</taxon>
        <taxon>Pseudomonadota</taxon>
        <taxon>Alphaproteobacteria</taxon>
        <taxon>Hyphomicrobiales</taxon>
        <taxon>Phyllobacteriaceae</taxon>
        <taxon>Aquibium</taxon>
    </lineage>
</organism>
<feature type="region of interest" description="Disordered" evidence="1">
    <location>
        <begin position="20"/>
        <end position="48"/>
    </location>
</feature>
<keyword evidence="3" id="KW-1185">Reference proteome</keyword>
<protein>
    <submittedName>
        <fullName evidence="2">Uncharacterized protein</fullName>
    </submittedName>
</protein>
<dbReference type="RefSeq" id="WP_367956651.1">
    <property type="nucleotide sequence ID" value="NZ_JBDPGJ010000006.1"/>
</dbReference>
<evidence type="ECO:0000313" key="3">
    <source>
        <dbReference type="Proteomes" id="UP001556692"/>
    </source>
</evidence>
<comment type="caution">
    <text evidence="2">The sequence shown here is derived from an EMBL/GenBank/DDBJ whole genome shotgun (WGS) entry which is preliminary data.</text>
</comment>
<feature type="compositionally biased region" description="Basic and acidic residues" evidence="1">
    <location>
        <begin position="38"/>
        <end position="48"/>
    </location>
</feature>
<gene>
    <name evidence="2" type="ORF">ABGN05_24430</name>
</gene>
<accession>A0ABV3SPS2</accession>
<sequence>MPRIIEIKRSHTPLQLHRLAASTKDANQGPAIAVDRGGAGRDESGGCG</sequence>
<dbReference type="EMBL" id="JBDPGJ010000006">
    <property type="protein sequence ID" value="MEX0408795.1"/>
    <property type="molecule type" value="Genomic_DNA"/>
</dbReference>
<reference evidence="2 3" key="1">
    <citation type="submission" date="2024-05" db="EMBL/GenBank/DDBJ databases">
        <authorList>
            <person name="Jiang F."/>
        </authorList>
    </citation>
    <scope>NUCLEOTIDE SEQUENCE [LARGE SCALE GENOMIC DNA]</scope>
    <source>
        <strain evidence="2 3">LZ166</strain>
    </source>
</reference>
<evidence type="ECO:0000313" key="2">
    <source>
        <dbReference type="EMBL" id="MEX0408795.1"/>
    </source>
</evidence>
<proteinExistence type="predicted"/>
<evidence type="ECO:0000256" key="1">
    <source>
        <dbReference type="SAM" id="MobiDB-lite"/>
    </source>
</evidence>
<dbReference type="Proteomes" id="UP001556692">
    <property type="component" value="Unassembled WGS sequence"/>
</dbReference>